<dbReference type="PROSITE" id="PS52004">
    <property type="entry name" value="KS3_2"/>
    <property type="match status" value="1"/>
</dbReference>
<dbReference type="EMBL" id="CP042912">
    <property type="protein sequence ID" value="QEG21803.1"/>
    <property type="molecule type" value="Genomic_DNA"/>
</dbReference>
<protein>
    <submittedName>
        <fullName evidence="5">3-oxoacyl-[acyl-carrier-protein] synthase 2</fullName>
        <ecNumber evidence="5">2.3.1.179</ecNumber>
    </submittedName>
</protein>
<comment type="similarity">
    <text evidence="1 3">Belongs to the thiolase-like superfamily. Beta-ketoacyl-ACP synthases family.</text>
</comment>
<gene>
    <name evidence="5" type="primary">fabF_2</name>
    <name evidence="5" type="ORF">MFFC18_16620</name>
</gene>
<dbReference type="PANTHER" id="PTHR11712:SF336">
    <property type="entry name" value="3-OXOACYL-[ACYL-CARRIER-PROTEIN] SYNTHASE, MITOCHONDRIAL"/>
    <property type="match status" value="1"/>
</dbReference>
<name>A0A5B9PGB8_9BACT</name>
<dbReference type="RefSeq" id="WP_084417273.1">
    <property type="nucleotide sequence ID" value="NZ_CP042912.1"/>
</dbReference>
<dbReference type="InterPro" id="IPR016039">
    <property type="entry name" value="Thiolase-like"/>
</dbReference>
<dbReference type="OrthoDB" id="292158at2"/>
<dbReference type="InterPro" id="IPR000794">
    <property type="entry name" value="Beta-ketoacyl_synthase"/>
</dbReference>
<sequence length="422" mass="44854">MNSTGDVVVSGMGVVSPIGVGIDSFWQNLLDGVSGIRVRESFAETDMPLRIGAPIADFDPKPFVKPRKALKIMCQPIQFGCAAANLAFEDAGFEKQSLESVVSPDRIGTLFGTETFFADPAEVARVFRSCTEDDNYQHDRWGEFAMRQIQPLWMLKYLPNMAASHISIAIDARGPSNSICQGEASGLLALIEAADLIKRGVVDVVIAGGTGSQMALTAMLYRGIGDLSRRINEPEKASRPFDAERDGMVIGEGSGVVVLESAEHAAKRGATPVARLAGWSRGFSDPNRVERNEAFVASIKAVLADSGMTPDQIGLVSANAHGSIEGDASEAQAIQSVLGDVPVVAHKSNFGNLGPGTSVVELIGSLMALKHRKIPPTLNYENPDPDCPVNVSNEVRSMDKSAMLKTGCSGTGQMVSVVFEGM</sequence>
<organism evidence="5 6">
    <name type="scientific">Mariniblastus fucicola</name>
    <dbReference type="NCBI Taxonomy" id="980251"/>
    <lineage>
        <taxon>Bacteria</taxon>
        <taxon>Pseudomonadati</taxon>
        <taxon>Planctomycetota</taxon>
        <taxon>Planctomycetia</taxon>
        <taxon>Pirellulales</taxon>
        <taxon>Pirellulaceae</taxon>
        <taxon>Mariniblastus</taxon>
    </lineage>
</organism>
<dbReference type="SMART" id="SM00825">
    <property type="entry name" value="PKS_KS"/>
    <property type="match status" value="1"/>
</dbReference>
<dbReference type="Pfam" id="PF00109">
    <property type="entry name" value="ketoacyl-synt"/>
    <property type="match status" value="1"/>
</dbReference>
<dbReference type="Proteomes" id="UP000322214">
    <property type="component" value="Chromosome"/>
</dbReference>
<keyword evidence="6" id="KW-1185">Reference proteome</keyword>
<evidence type="ECO:0000259" key="4">
    <source>
        <dbReference type="PROSITE" id="PS52004"/>
    </source>
</evidence>
<dbReference type="STRING" id="980251.GCA_001642875_03263"/>
<evidence type="ECO:0000256" key="1">
    <source>
        <dbReference type="ARBA" id="ARBA00008467"/>
    </source>
</evidence>
<dbReference type="PANTHER" id="PTHR11712">
    <property type="entry name" value="POLYKETIDE SYNTHASE-RELATED"/>
    <property type="match status" value="1"/>
</dbReference>
<accession>A0A5B9PGB8</accession>
<evidence type="ECO:0000313" key="6">
    <source>
        <dbReference type="Proteomes" id="UP000322214"/>
    </source>
</evidence>
<evidence type="ECO:0000256" key="3">
    <source>
        <dbReference type="RuleBase" id="RU003694"/>
    </source>
</evidence>
<dbReference type="SUPFAM" id="SSF53901">
    <property type="entry name" value="Thiolase-like"/>
    <property type="match status" value="2"/>
</dbReference>
<dbReference type="InterPro" id="IPR020841">
    <property type="entry name" value="PKS_Beta-ketoAc_synthase_dom"/>
</dbReference>
<dbReference type="InterPro" id="IPR014031">
    <property type="entry name" value="Ketoacyl_synth_C"/>
</dbReference>
<keyword evidence="2 3" id="KW-0808">Transferase</keyword>
<dbReference type="Gene3D" id="3.40.47.10">
    <property type="match status" value="1"/>
</dbReference>
<keyword evidence="5" id="KW-0012">Acyltransferase</keyword>
<dbReference type="AlphaFoldDB" id="A0A5B9PGB8"/>
<dbReference type="Pfam" id="PF02801">
    <property type="entry name" value="Ketoacyl-synt_C"/>
    <property type="match status" value="1"/>
</dbReference>
<dbReference type="CDD" id="cd00834">
    <property type="entry name" value="KAS_I_II"/>
    <property type="match status" value="1"/>
</dbReference>
<dbReference type="GO" id="GO:0005829">
    <property type="term" value="C:cytosol"/>
    <property type="evidence" value="ECO:0007669"/>
    <property type="project" value="TreeGrafter"/>
</dbReference>
<dbReference type="EC" id="2.3.1.179" evidence="5"/>
<dbReference type="InterPro" id="IPR014030">
    <property type="entry name" value="Ketoacyl_synth_N"/>
</dbReference>
<feature type="domain" description="Ketosynthase family 3 (KS3)" evidence="4">
    <location>
        <begin position="4"/>
        <end position="419"/>
    </location>
</feature>
<evidence type="ECO:0000313" key="5">
    <source>
        <dbReference type="EMBL" id="QEG21803.1"/>
    </source>
</evidence>
<evidence type="ECO:0000256" key="2">
    <source>
        <dbReference type="ARBA" id="ARBA00022679"/>
    </source>
</evidence>
<dbReference type="GO" id="GO:0006633">
    <property type="term" value="P:fatty acid biosynthetic process"/>
    <property type="evidence" value="ECO:0007669"/>
    <property type="project" value="TreeGrafter"/>
</dbReference>
<dbReference type="KEGG" id="mff:MFFC18_16620"/>
<reference evidence="5 6" key="1">
    <citation type="submission" date="2019-08" db="EMBL/GenBank/DDBJ databases">
        <title>Deep-cultivation of Planctomycetes and their phenomic and genomic characterization uncovers novel biology.</title>
        <authorList>
            <person name="Wiegand S."/>
            <person name="Jogler M."/>
            <person name="Boedeker C."/>
            <person name="Pinto D."/>
            <person name="Vollmers J."/>
            <person name="Rivas-Marin E."/>
            <person name="Kohn T."/>
            <person name="Peeters S.H."/>
            <person name="Heuer A."/>
            <person name="Rast P."/>
            <person name="Oberbeckmann S."/>
            <person name="Bunk B."/>
            <person name="Jeske O."/>
            <person name="Meyerdierks A."/>
            <person name="Storesund J.E."/>
            <person name="Kallscheuer N."/>
            <person name="Luecker S."/>
            <person name="Lage O.M."/>
            <person name="Pohl T."/>
            <person name="Merkel B.J."/>
            <person name="Hornburger P."/>
            <person name="Mueller R.-W."/>
            <person name="Bruemmer F."/>
            <person name="Labrenz M."/>
            <person name="Spormann A.M."/>
            <person name="Op den Camp H."/>
            <person name="Overmann J."/>
            <person name="Amann R."/>
            <person name="Jetten M.S.M."/>
            <person name="Mascher T."/>
            <person name="Medema M.H."/>
            <person name="Devos D.P."/>
            <person name="Kaster A.-K."/>
            <person name="Ovreas L."/>
            <person name="Rohde M."/>
            <person name="Galperin M.Y."/>
            <person name="Jogler C."/>
        </authorList>
    </citation>
    <scope>NUCLEOTIDE SEQUENCE [LARGE SCALE GENOMIC DNA]</scope>
    <source>
        <strain evidence="5 6">FC18</strain>
    </source>
</reference>
<dbReference type="GO" id="GO:0004315">
    <property type="term" value="F:3-oxoacyl-[acyl-carrier-protein] synthase activity"/>
    <property type="evidence" value="ECO:0007669"/>
    <property type="project" value="UniProtKB-EC"/>
</dbReference>
<proteinExistence type="inferred from homology"/>